<accession>A0ABR1IIR9</accession>
<dbReference type="Proteomes" id="UP001498421">
    <property type="component" value="Unassembled WGS sequence"/>
</dbReference>
<name>A0ABR1IIR9_9HYPO</name>
<dbReference type="InterPro" id="IPR036291">
    <property type="entry name" value="NAD(P)-bd_dom_sf"/>
</dbReference>
<keyword evidence="5" id="KW-1185">Reference proteome</keyword>
<comment type="caution">
    <text evidence="4">The sequence shown here is derived from an EMBL/GenBank/DDBJ whole genome shotgun (WGS) entry which is preliminary data.</text>
</comment>
<gene>
    <name evidence="4" type="ORF">QQZ08_000348</name>
</gene>
<proteinExistence type="inferred from homology"/>
<protein>
    <submittedName>
        <fullName evidence="4">Uncharacterized protein</fullName>
    </submittedName>
</protein>
<dbReference type="EMBL" id="JAZAVK010000002">
    <property type="protein sequence ID" value="KAK7432877.1"/>
    <property type="molecule type" value="Genomic_DNA"/>
</dbReference>
<dbReference type="InterPro" id="IPR002347">
    <property type="entry name" value="SDR_fam"/>
</dbReference>
<evidence type="ECO:0000256" key="2">
    <source>
        <dbReference type="ARBA" id="ARBA00022857"/>
    </source>
</evidence>
<comment type="similarity">
    <text evidence="1">Belongs to the short-chain dehydrogenases/reductases (SDR) family.</text>
</comment>
<keyword evidence="2" id="KW-0521">NADP</keyword>
<dbReference type="Pfam" id="PF13561">
    <property type="entry name" value="adh_short_C2"/>
    <property type="match status" value="1"/>
</dbReference>
<evidence type="ECO:0000256" key="3">
    <source>
        <dbReference type="ARBA" id="ARBA00023002"/>
    </source>
</evidence>
<organism evidence="4 5">
    <name type="scientific">Neonectria magnoliae</name>
    <dbReference type="NCBI Taxonomy" id="2732573"/>
    <lineage>
        <taxon>Eukaryota</taxon>
        <taxon>Fungi</taxon>
        <taxon>Dikarya</taxon>
        <taxon>Ascomycota</taxon>
        <taxon>Pezizomycotina</taxon>
        <taxon>Sordariomycetes</taxon>
        <taxon>Hypocreomycetidae</taxon>
        <taxon>Hypocreales</taxon>
        <taxon>Nectriaceae</taxon>
        <taxon>Neonectria</taxon>
    </lineage>
</organism>
<sequence length="265" mass="27583">MSAVTQSKPLSGKVSLVTGSSRGIGAAIALHLASLGSDIVINYVASRSAAEEVAKKARDLGVKAITVQADVTKTEALSTMFATAKAELGHLDIVMSNSGIEHFGNVGEVSEDEIDRVLSVNVKAQYLVAQQSYKHLADNGRLILTSSISAVMGIPNHALYAASKAGIMGMVKCLAWDFGKRHITVNCVAPGGVKTDMYADAAAKYIPGGDKLSIEEIDERVGRMSPLGRPGLPDDIAGIVGLLASPEAQWITGQTMHASGGAHMG</sequence>
<dbReference type="PANTHER" id="PTHR43639">
    <property type="entry name" value="OXIDOREDUCTASE, SHORT-CHAIN DEHYDROGENASE/REDUCTASE FAMILY (AFU_ORTHOLOGUE AFUA_5G02870)"/>
    <property type="match status" value="1"/>
</dbReference>
<dbReference type="PRINTS" id="PR00080">
    <property type="entry name" value="SDRFAMILY"/>
</dbReference>
<evidence type="ECO:0000256" key="1">
    <source>
        <dbReference type="ARBA" id="ARBA00006484"/>
    </source>
</evidence>
<dbReference type="Gene3D" id="3.40.50.720">
    <property type="entry name" value="NAD(P)-binding Rossmann-like Domain"/>
    <property type="match status" value="1"/>
</dbReference>
<dbReference type="InterPro" id="IPR020904">
    <property type="entry name" value="Sc_DH/Rdtase_CS"/>
</dbReference>
<dbReference type="PRINTS" id="PR00081">
    <property type="entry name" value="GDHRDH"/>
</dbReference>
<evidence type="ECO:0000313" key="4">
    <source>
        <dbReference type="EMBL" id="KAK7432877.1"/>
    </source>
</evidence>
<evidence type="ECO:0000313" key="5">
    <source>
        <dbReference type="Proteomes" id="UP001498421"/>
    </source>
</evidence>
<dbReference type="PANTHER" id="PTHR43639:SF1">
    <property type="entry name" value="SHORT-CHAIN DEHYDROGENASE_REDUCTASE FAMILY PROTEIN"/>
    <property type="match status" value="1"/>
</dbReference>
<dbReference type="SUPFAM" id="SSF51735">
    <property type="entry name" value="NAD(P)-binding Rossmann-fold domains"/>
    <property type="match status" value="1"/>
</dbReference>
<reference evidence="4 5" key="1">
    <citation type="journal article" date="2025" name="Microbiol. Resour. Announc.">
        <title>Draft genome sequences for Neonectria magnoliae and Neonectria punicea, canker pathogens of Liriodendron tulipifera and Acer saccharum in West Virginia.</title>
        <authorList>
            <person name="Petronek H.M."/>
            <person name="Kasson M.T."/>
            <person name="Metheny A.M."/>
            <person name="Stauder C.M."/>
            <person name="Lovett B."/>
            <person name="Lynch S.C."/>
            <person name="Garnas J.R."/>
            <person name="Kasson L.R."/>
            <person name="Stajich J.E."/>
        </authorList>
    </citation>
    <scope>NUCLEOTIDE SEQUENCE [LARGE SCALE GENOMIC DNA]</scope>
    <source>
        <strain evidence="4 5">NRRL 64651</strain>
    </source>
</reference>
<keyword evidence="3" id="KW-0560">Oxidoreductase</keyword>
<dbReference type="PROSITE" id="PS00061">
    <property type="entry name" value="ADH_SHORT"/>
    <property type="match status" value="1"/>
</dbReference>